<dbReference type="EMBL" id="BQKI01000082">
    <property type="protein sequence ID" value="GJN31335.1"/>
    <property type="molecule type" value="Genomic_DNA"/>
</dbReference>
<dbReference type="Gene3D" id="3.40.50.300">
    <property type="entry name" value="P-loop containing nucleotide triphosphate hydrolases"/>
    <property type="match status" value="1"/>
</dbReference>
<dbReference type="Gene3D" id="1.10.8.430">
    <property type="entry name" value="Helical domain of apoptotic protease-activating factors"/>
    <property type="match status" value="1"/>
</dbReference>
<evidence type="ECO:0000256" key="4">
    <source>
        <dbReference type="ARBA" id="ARBA00022741"/>
    </source>
</evidence>
<dbReference type="Pfam" id="PF23559">
    <property type="entry name" value="WHD_DRP"/>
    <property type="match status" value="1"/>
</dbReference>
<keyword evidence="4" id="KW-0547">Nucleotide-binding</keyword>
<evidence type="ECO:0000313" key="12">
    <source>
        <dbReference type="Proteomes" id="UP001054889"/>
    </source>
</evidence>
<dbReference type="PANTHER" id="PTHR36766">
    <property type="entry name" value="PLANT BROAD-SPECTRUM MILDEW RESISTANCE PROTEIN RPW8"/>
    <property type="match status" value="1"/>
</dbReference>
<dbReference type="Proteomes" id="UP001054889">
    <property type="component" value="Unassembled WGS sequence"/>
</dbReference>
<feature type="domain" description="R13L1/DRL21-like LRR repeat region" evidence="10">
    <location>
        <begin position="696"/>
        <end position="820"/>
    </location>
</feature>
<evidence type="ECO:0000256" key="1">
    <source>
        <dbReference type="ARBA" id="ARBA00008894"/>
    </source>
</evidence>
<evidence type="ECO:0000256" key="5">
    <source>
        <dbReference type="ARBA" id="ARBA00022821"/>
    </source>
</evidence>
<dbReference type="InterPro" id="IPR002182">
    <property type="entry name" value="NB-ARC"/>
</dbReference>
<keyword evidence="3" id="KW-0677">Repeat</keyword>
<evidence type="ECO:0000256" key="6">
    <source>
        <dbReference type="ARBA" id="ARBA00022840"/>
    </source>
</evidence>
<dbReference type="Pfam" id="PF18052">
    <property type="entry name" value="Rx_N"/>
    <property type="match status" value="1"/>
</dbReference>
<dbReference type="Gene3D" id="1.10.10.10">
    <property type="entry name" value="Winged helix-like DNA-binding domain superfamily/Winged helix DNA-binding domain"/>
    <property type="match status" value="1"/>
</dbReference>
<dbReference type="Gene3D" id="3.80.10.10">
    <property type="entry name" value="Ribonuclease Inhibitor"/>
    <property type="match status" value="1"/>
</dbReference>
<dbReference type="InterPro" id="IPR058922">
    <property type="entry name" value="WHD_DRP"/>
</dbReference>
<evidence type="ECO:0000313" key="11">
    <source>
        <dbReference type="EMBL" id="GJN31335.1"/>
    </source>
</evidence>
<dbReference type="Gene3D" id="1.20.5.4130">
    <property type="match status" value="1"/>
</dbReference>
<evidence type="ECO:0000259" key="7">
    <source>
        <dbReference type="Pfam" id="PF00931"/>
    </source>
</evidence>
<dbReference type="GO" id="GO:0043531">
    <property type="term" value="F:ADP binding"/>
    <property type="evidence" value="ECO:0007669"/>
    <property type="project" value="InterPro"/>
</dbReference>
<feature type="domain" description="NB-ARC" evidence="7">
    <location>
        <begin position="180"/>
        <end position="346"/>
    </location>
</feature>
<evidence type="ECO:0000256" key="2">
    <source>
        <dbReference type="ARBA" id="ARBA00022614"/>
    </source>
</evidence>
<dbReference type="InterPro" id="IPR027417">
    <property type="entry name" value="P-loop_NTPase"/>
</dbReference>
<proteinExistence type="inferred from homology"/>
<dbReference type="GO" id="GO:0005524">
    <property type="term" value="F:ATP binding"/>
    <property type="evidence" value="ECO:0007669"/>
    <property type="project" value="UniProtKB-KW"/>
</dbReference>
<evidence type="ECO:0000259" key="8">
    <source>
        <dbReference type="Pfam" id="PF18052"/>
    </source>
</evidence>
<feature type="domain" description="Disease resistance N-terminal" evidence="8">
    <location>
        <begin position="21"/>
        <end position="96"/>
    </location>
</feature>
<evidence type="ECO:0000259" key="10">
    <source>
        <dbReference type="Pfam" id="PF25019"/>
    </source>
</evidence>
<evidence type="ECO:0000256" key="3">
    <source>
        <dbReference type="ARBA" id="ARBA00022737"/>
    </source>
</evidence>
<dbReference type="InterPro" id="IPR036388">
    <property type="entry name" value="WH-like_DNA-bd_sf"/>
</dbReference>
<dbReference type="SUPFAM" id="SSF52058">
    <property type="entry name" value="L domain-like"/>
    <property type="match status" value="1"/>
</dbReference>
<dbReference type="InterPro" id="IPR056789">
    <property type="entry name" value="LRR_R13L1-DRL21"/>
</dbReference>
<comment type="caution">
    <text evidence="11">The sequence shown here is derived from an EMBL/GenBank/DDBJ whole genome shotgun (WGS) entry which is preliminary data.</text>
</comment>
<accession>A0AAV5FAM4</accession>
<reference evidence="11" key="2">
    <citation type="submission" date="2021-12" db="EMBL/GenBank/DDBJ databases">
        <title>Resequencing data analysis of finger millet.</title>
        <authorList>
            <person name="Hatakeyama M."/>
            <person name="Aluri S."/>
            <person name="Balachadran M.T."/>
            <person name="Sivarajan S.R."/>
            <person name="Poveda L."/>
            <person name="Shimizu-Inatsugi R."/>
            <person name="Schlapbach R."/>
            <person name="Sreeman S.M."/>
            <person name="Shimizu K.K."/>
        </authorList>
    </citation>
    <scope>NUCLEOTIDE SEQUENCE</scope>
</reference>
<keyword evidence="12" id="KW-1185">Reference proteome</keyword>
<keyword evidence="6" id="KW-0067">ATP-binding</keyword>
<dbReference type="GO" id="GO:0006952">
    <property type="term" value="P:defense response"/>
    <property type="evidence" value="ECO:0007669"/>
    <property type="project" value="UniProtKB-KW"/>
</dbReference>
<dbReference type="SUPFAM" id="SSF52540">
    <property type="entry name" value="P-loop containing nucleoside triphosphate hydrolases"/>
    <property type="match status" value="1"/>
</dbReference>
<protein>
    <recommendedName>
        <fullName evidence="13">Disease resistance protein RGA3</fullName>
    </recommendedName>
</protein>
<evidence type="ECO:0000259" key="9">
    <source>
        <dbReference type="Pfam" id="PF23559"/>
    </source>
</evidence>
<comment type="similarity">
    <text evidence="1">Belongs to the disease resistance NB-LRR family.</text>
</comment>
<keyword evidence="2" id="KW-0433">Leucine-rich repeat</keyword>
<dbReference type="InterPro" id="IPR042197">
    <property type="entry name" value="Apaf_helical"/>
</dbReference>
<sequence length="900" mass="103500">MDLLKKLSSALGFTEKIGGAVVDMLFSTGARLWNVEEEAEKLRRMEKRIRAVLTDAEQRRFVDDDFVKLWLQELRAAAFDVDALLDRLGTMAAVSRVAAAEPSRKRKRLWPNVDLGLRQRWELDAWIVQINERLDEIGKSRKRFRLQAGDGRRTATQPMQRPRFLEAAAHRNERPIGRTKEKAAIIRALISNSNMDLPVISIWGTAGIGKTALARMVYSNSEVENFFTDRIWVWLPDVCDVKAATKMIIEAVTGKKCKHLSLDILQEQLRDHLRKKQFMLVIDNVWAKGFQFWEFLKPSLTVGEEGSKVLITTQDERVSNMMSNILNLHLEGLEVNECWEILKVYACSGWNSNYQHDLQSIGQRIATNCRGSPLAAKSLGMLLSDANGQKEQWEIILSDMQFLEDDRNTDIILASLQISYQHLSYQLKQCFAFCSMYPFGFEFEKEELLRLWMADGLVKSNGRRRVEMEANRFFDELLWRSFFETSQTFPNQKFRVPNLMLDVARRVSRYESLTLDPESSQVTEHPEWVRYATILCQNDEPLALEKIYRYENLRLLKFCPTMKLPSLQVPSALFSKLTYLRALDLSYTALDALPDSIGCSVHLRYLSLRNTLIKALPETVCNLFNLQTLDLNDCYWLMDLPEGLNRLVNLRHLCLHLDWDRVTPFRSMPSGIDKLQSLQTLSRFVVTSRDGGKCNINELKNLKIRGELCILNLEAASSDGATEANMLGKEYLQKLMLKWSEVCKDEQQQHMEDSERKIEALCPHTNLKHLRIENYPGRKLPSWVDKIKFLVSLEIISCPRLTEFSVETLPFLRNLKICQCADLEVLPKGLCNLELLHCLEIDGAPHLRISAEDTLPRNIGQLAVSGCSALENWCINEGAERVQQIPEKRIEFGNRSGRDI</sequence>
<organism evidence="11 12">
    <name type="scientific">Eleusine coracana subsp. coracana</name>
    <dbReference type="NCBI Taxonomy" id="191504"/>
    <lineage>
        <taxon>Eukaryota</taxon>
        <taxon>Viridiplantae</taxon>
        <taxon>Streptophyta</taxon>
        <taxon>Embryophyta</taxon>
        <taxon>Tracheophyta</taxon>
        <taxon>Spermatophyta</taxon>
        <taxon>Magnoliopsida</taxon>
        <taxon>Liliopsida</taxon>
        <taxon>Poales</taxon>
        <taxon>Poaceae</taxon>
        <taxon>PACMAD clade</taxon>
        <taxon>Chloridoideae</taxon>
        <taxon>Cynodonteae</taxon>
        <taxon>Eleusininae</taxon>
        <taxon>Eleusine</taxon>
    </lineage>
</organism>
<keyword evidence="5" id="KW-0611">Plant defense</keyword>
<reference evidence="11" key="1">
    <citation type="journal article" date="2018" name="DNA Res.">
        <title>Multiple hybrid de novo genome assembly of finger millet, an orphan allotetraploid crop.</title>
        <authorList>
            <person name="Hatakeyama M."/>
            <person name="Aluri S."/>
            <person name="Balachadran M.T."/>
            <person name="Sivarajan S.R."/>
            <person name="Patrignani A."/>
            <person name="Gruter S."/>
            <person name="Poveda L."/>
            <person name="Shimizu-Inatsugi R."/>
            <person name="Baeten J."/>
            <person name="Francoijs K.J."/>
            <person name="Nataraja K.N."/>
            <person name="Reddy Y.A.N."/>
            <person name="Phadnis S."/>
            <person name="Ravikumar R.L."/>
            <person name="Schlapbach R."/>
            <person name="Sreeman S.M."/>
            <person name="Shimizu K.K."/>
        </authorList>
    </citation>
    <scope>NUCLEOTIDE SEQUENCE</scope>
</reference>
<evidence type="ECO:0008006" key="13">
    <source>
        <dbReference type="Google" id="ProtNLM"/>
    </source>
</evidence>
<dbReference type="Pfam" id="PF00931">
    <property type="entry name" value="NB-ARC"/>
    <property type="match status" value="1"/>
</dbReference>
<dbReference type="InterPro" id="IPR041118">
    <property type="entry name" value="Rx_N"/>
</dbReference>
<gene>
    <name evidence="11" type="primary">gb19723</name>
    <name evidence="11" type="ORF">PR202_gb19723</name>
</gene>
<name>A0AAV5FAM4_ELECO</name>
<dbReference type="PRINTS" id="PR00364">
    <property type="entry name" value="DISEASERSIST"/>
</dbReference>
<dbReference type="Pfam" id="PF25019">
    <property type="entry name" value="LRR_R13L1-DRL21"/>
    <property type="match status" value="1"/>
</dbReference>
<dbReference type="InterPro" id="IPR032675">
    <property type="entry name" value="LRR_dom_sf"/>
</dbReference>
<dbReference type="AlphaFoldDB" id="A0AAV5FAM4"/>
<dbReference type="GO" id="GO:0051707">
    <property type="term" value="P:response to other organism"/>
    <property type="evidence" value="ECO:0007669"/>
    <property type="project" value="UniProtKB-ARBA"/>
</dbReference>
<dbReference type="PANTHER" id="PTHR36766:SF40">
    <property type="entry name" value="DISEASE RESISTANCE PROTEIN RGA3"/>
    <property type="match status" value="1"/>
</dbReference>
<feature type="domain" description="Disease resistance protein winged helix" evidence="9">
    <location>
        <begin position="436"/>
        <end position="504"/>
    </location>
</feature>